<evidence type="ECO:0000313" key="3">
    <source>
        <dbReference type="Proteomes" id="UP000192140"/>
    </source>
</evidence>
<dbReference type="AlphaFoldDB" id="A0A1S7TZB0"/>
<dbReference type="EMBL" id="FCNP01000033">
    <property type="protein sequence ID" value="CVI59657.1"/>
    <property type="molecule type" value="Genomic_DNA"/>
</dbReference>
<gene>
    <name evidence="2" type="ORF">AGR7A_Lc120630</name>
</gene>
<evidence type="ECO:0000313" key="2">
    <source>
        <dbReference type="EMBL" id="CVI59657.1"/>
    </source>
</evidence>
<organism evidence="2 3">
    <name type="scientific">Agrobacterium deltaense NCPPB 1641</name>
    <dbReference type="NCBI Taxonomy" id="1183425"/>
    <lineage>
        <taxon>Bacteria</taxon>
        <taxon>Pseudomonadati</taxon>
        <taxon>Pseudomonadota</taxon>
        <taxon>Alphaproteobacteria</taxon>
        <taxon>Hyphomicrobiales</taxon>
        <taxon>Rhizobiaceae</taxon>
        <taxon>Rhizobium/Agrobacterium group</taxon>
        <taxon>Agrobacterium</taxon>
    </lineage>
</organism>
<accession>A0A1S7TZB0</accession>
<keyword evidence="3" id="KW-1185">Reference proteome</keyword>
<sequence length="70" mass="7713">MMIDTRTPPAPCRTLPPSRYESNTAPPFAILGSVEGLAEKFTRPSGPAWPLRKVYFRHNPLGCRPIPPPG</sequence>
<protein>
    <submittedName>
        <fullName evidence="2">Uncharacterized protein</fullName>
    </submittedName>
</protein>
<proteinExistence type="predicted"/>
<dbReference type="Proteomes" id="UP000192140">
    <property type="component" value="Unassembled WGS sequence"/>
</dbReference>
<feature type="region of interest" description="Disordered" evidence="1">
    <location>
        <begin position="1"/>
        <end position="23"/>
    </location>
</feature>
<name>A0A1S7TZB0_9HYPH</name>
<reference evidence="2" key="1">
    <citation type="submission" date="2016-01" db="EMBL/GenBank/DDBJ databases">
        <authorList>
            <person name="Regsiter A."/>
            <person name="william w."/>
        </authorList>
    </citation>
    <scope>NUCLEOTIDE SEQUENCE</scope>
    <source>
        <strain evidence="2">NCPPB 1641</strain>
    </source>
</reference>
<evidence type="ECO:0000256" key="1">
    <source>
        <dbReference type="SAM" id="MobiDB-lite"/>
    </source>
</evidence>
<comment type="caution">
    <text evidence="2">The sequence shown here is derived from an EMBL/GenBank/DDBJ whole genome shotgun (WGS) entry which is preliminary data.</text>
</comment>